<dbReference type="Gene3D" id="2.70.98.10">
    <property type="match status" value="1"/>
</dbReference>
<dbReference type="Pfam" id="PF01263">
    <property type="entry name" value="Aldose_epim"/>
    <property type="match status" value="1"/>
</dbReference>
<dbReference type="AlphaFoldDB" id="A0A2P8DHZ6"/>
<dbReference type="GO" id="GO:0030246">
    <property type="term" value="F:carbohydrate binding"/>
    <property type="evidence" value="ECO:0007669"/>
    <property type="project" value="InterPro"/>
</dbReference>
<dbReference type="RefSeq" id="WP_106583724.1">
    <property type="nucleotide sequence ID" value="NZ_PYGA01000010.1"/>
</dbReference>
<dbReference type="PANTHER" id="PTHR10091">
    <property type="entry name" value="ALDOSE-1-EPIMERASE"/>
    <property type="match status" value="1"/>
</dbReference>
<dbReference type="SUPFAM" id="SSF74650">
    <property type="entry name" value="Galactose mutarotase-like"/>
    <property type="match status" value="1"/>
</dbReference>
<proteinExistence type="predicted"/>
<dbReference type="CDD" id="cd09022">
    <property type="entry name" value="Aldose_epim_Ec_YihR"/>
    <property type="match status" value="1"/>
</dbReference>
<sequence>MSDAIELTAGHYRAVVHPYGAALCALEYAGRDLVWGYDPGGAPAFSQGQLLLPWPNRIADGRYTFGGAEHRLPLNEPQRHNAIHGLVSDRMWRTVDAGPAAARFTVGIDAPAGYPFQVECTAAYALDPEQGLTLALGGRNTGAVPAPFGAGSHFYLTVGQVLDHTVLRLPAGRRLPVDERRLLPTGAPVPVAHPGDDFRDPRPLGAASFDTAFTDLRRGADGAAWTVLSGGGHAVGLWADAAYPWLQVFSSDPIEPHRGQLAVEPMTCPPNAFASGIDLITLEPGGSVSARLGVRDVAPLTPTR</sequence>
<dbReference type="InterPro" id="IPR014718">
    <property type="entry name" value="GH-type_carb-bd"/>
</dbReference>
<dbReference type="OrthoDB" id="4739604at2"/>
<dbReference type="InterPro" id="IPR037480">
    <property type="entry name" value="YihR-like"/>
</dbReference>
<accession>A0A2P8DHZ6</accession>
<name>A0A2P8DHZ6_9ACTN</name>
<comment type="caution">
    <text evidence="1">The sequence shown here is derived from an EMBL/GenBank/DDBJ whole genome shotgun (WGS) entry which is preliminary data.</text>
</comment>
<dbReference type="PANTHER" id="PTHR10091:SF0">
    <property type="entry name" value="GALACTOSE MUTAROTASE"/>
    <property type="match status" value="1"/>
</dbReference>
<dbReference type="Proteomes" id="UP000240542">
    <property type="component" value="Unassembled WGS sequence"/>
</dbReference>
<organism evidence="1 2">
    <name type="scientific">Murinocardiopsis flavida</name>
    <dbReference type="NCBI Taxonomy" id="645275"/>
    <lineage>
        <taxon>Bacteria</taxon>
        <taxon>Bacillati</taxon>
        <taxon>Actinomycetota</taxon>
        <taxon>Actinomycetes</taxon>
        <taxon>Streptosporangiales</taxon>
        <taxon>Nocardiopsidaceae</taxon>
        <taxon>Murinocardiopsis</taxon>
    </lineage>
</organism>
<protein>
    <submittedName>
        <fullName evidence="1">Aldose 1-epimerase</fullName>
    </submittedName>
</protein>
<dbReference type="GO" id="GO:0033499">
    <property type="term" value="P:galactose catabolic process via UDP-galactose, Leloir pathway"/>
    <property type="evidence" value="ECO:0007669"/>
    <property type="project" value="TreeGrafter"/>
</dbReference>
<dbReference type="EMBL" id="PYGA01000010">
    <property type="protein sequence ID" value="PSK96832.1"/>
    <property type="molecule type" value="Genomic_DNA"/>
</dbReference>
<dbReference type="GO" id="GO:0004034">
    <property type="term" value="F:aldose 1-epimerase activity"/>
    <property type="evidence" value="ECO:0007669"/>
    <property type="project" value="TreeGrafter"/>
</dbReference>
<dbReference type="InterPro" id="IPR011013">
    <property type="entry name" value="Gal_mutarotase_sf_dom"/>
</dbReference>
<gene>
    <name evidence="1" type="ORF">CLV63_110129</name>
</gene>
<evidence type="ECO:0000313" key="2">
    <source>
        <dbReference type="Proteomes" id="UP000240542"/>
    </source>
</evidence>
<reference evidence="1 2" key="1">
    <citation type="submission" date="2018-03" db="EMBL/GenBank/DDBJ databases">
        <title>Genomic Encyclopedia of Archaeal and Bacterial Type Strains, Phase II (KMG-II): from individual species to whole genera.</title>
        <authorList>
            <person name="Goeker M."/>
        </authorList>
    </citation>
    <scope>NUCLEOTIDE SEQUENCE [LARGE SCALE GENOMIC DNA]</scope>
    <source>
        <strain evidence="1 2">DSM 45312</strain>
    </source>
</reference>
<dbReference type="InterPro" id="IPR008183">
    <property type="entry name" value="Aldose_1/G6P_1-epimerase"/>
</dbReference>
<dbReference type="GO" id="GO:0006006">
    <property type="term" value="P:glucose metabolic process"/>
    <property type="evidence" value="ECO:0007669"/>
    <property type="project" value="TreeGrafter"/>
</dbReference>
<evidence type="ECO:0000313" key="1">
    <source>
        <dbReference type="EMBL" id="PSK96832.1"/>
    </source>
</evidence>
<keyword evidence="2" id="KW-1185">Reference proteome</keyword>